<keyword evidence="1" id="KW-0472">Membrane</keyword>
<sequence>MGSKYPPSIRGCLPFWALTLEAALILVFFFFTYYDTSLEDQKVLMAFYQAMYYIQCGIQTHDD</sequence>
<keyword evidence="3" id="KW-1185">Reference proteome</keyword>
<reference evidence="2 3" key="1">
    <citation type="submission" date="2023-05" db="EMBL/GenBank/DDBJ databases">
        <title>B98-5 Cell Line De Novo Hybrid Assembly: An Optical Mapping Approach.</title>
        <authorList>
            <person name="Kananen K."/>
            <person name="Auerbach J.A."/>
            <person name="Kautto E."/>
            <person name="Blachly J.S."/>
        </authorList>
    </citation>
    <scope>NUCLEOTIDE SEQUENCE [LARGE SCALE GENOMIC DNA]</scope>
    <source>
        <strain evidence="2">B95-8</strain>
        <tissue evidence="2">Cell line</tissue>
    </source>
</reference>
<feature type="transmembrane region" description="Helical" evidence="1">
    <location>
        <begin position="12"/>
        <end position="34"/>
    </location>
</feature>
<name>A0ABQ9VAF9_SAGOE</name>
<evidence type="ECO:0000256" key="1">
    <source>
        <dbReference type="SAM" id="Phobius"/>
    </source>
</evidence>
<gene>
    <name evidence="2" type="ORF">P7K49_015711</name>
</gene>
<keyword evidence="1" id="KW-0812">Transmembrane</keyword>
<accession>A0ABQ9VAF9</accession>
<comment type="caution">
    <text evidence="2">The sequence shown here is derived from an EMBL/GenBank/DDBJ whole genome shotgun (WGS) entry which is preliminary data.</text>
</comment>
<evidence type="ECO:0000313" key="3">
    <source>
        <dbReference type="Proteomes" id="UP001266305"/>
    </source>
</evidence>
<organism evidence="2 3">
    <name type="scientific">Saguinus oedipus</name>
    <name type="common">Cotton-top tamarin</name>
    <name type="synonym">Oedipomidas oedipus</name>
    <dbReference type="NCBI Taxonomy" id="9490"/>
    <lineage>
        <taxon>Eukaryota</taxon>
        <taxon>Metazoa</taxon>
        <taxon>Chordata</taxon>
        <taxon>Craniata</taxon>
        <taxon>Vertebrata</taxon>
        <taxon>Euteleostomi</taxon>
        <taxon>Mammalia</taxon>
        <taxon>Eutheria</taxon>
        <taxon>Euarchontoglires</taxon>
        <taxon>Primates</taxon>
        <taxon>Haplorrhini</taxon>
        <taxon>Platyrrhini</taxon>
        <taxon>Cebidae</taxon>
        <taxon>Callitrichinae</taxon>
        <taxon>Saguinus</taxon>
    </lineage>
</organism>
<dbReference type="EMBL" id="JASSZA010000007">
    <property type="protein sequence ID" value="KAK2106197.1"/>
    <property type="molecule type" value="Genomic_DNA"/>
</dbReference>
<protein>
    <submittedName>
        <fullName evidence="2">Uncharacterized protein</fullName>
    </submittedName>
</protein>
<keyword evidence="1" id="KW-1133">Transmembrane helix</keyword>
<dbReference type="Proteomes" id="UP001266305">
    <property type="component" value="Unassembled WGS sequence"/>
</dbReference>
<evidence type="ECO:0000313" key="2">
    <source>
        <dbReference type="EMBL" id="KAK2106197.1"/>
    </source>
</evidence>
<proteinExistence type="predicted"/>